<evidence type="ECO:0000313" key="1">
    <source>
        <dbReference type="EMBL" id="LAB36489.1"/>
    </source>
</evidence>
<protein>
    <submittedName>
        <fullName evidence="1">Uncharacterized protein</fullName>
    </submittedName>
</protein>
<name>A0A2D4MU06_9SAUR</name>
<proteinExistence type="predicted"/>
<reference evidence="1" key="1">
    <citation type="submission" date="2017-07" db="EMBL/GenBank/DDBJ databases">
        <authorList>
            <person name="Mikheyev A."/>
            <person name="Grau M."/>
        </authorList>
    </citation>
    <scope>NUCLEOTIDE SEQUENCE</scope>
    <source>
        <tissue evidence="1">Venom_gland</tissue>
    </source>
</reference>
<dbReference type="AlphaFoldDB" id="A0A2D4MU06"/>
<reference evidence="1" key="2">
    <citation type="submission" date="2017-11" db="EMBL/GenBank/DDBJ databases">
        <title>Coralsnake Venomics: Analyses of Venom Gland Transcriptomes and Proteomes of Six Brazilian Taxa.</title>
        <authorList>
            <person name="Aird S.D."/>
            <person name="Jorge da Silva N."/>
            <person name="Qiu L."/>
            <person name="Villar-Briones A."/>
            <person name="Aparecida-Saddi V."/>
            <person name="Campos-Telles M.P."/>
            <person name="Grau M."/>
            <person name="Mikheyev A.S."/>
        </authorList>
    </citation>
    <scope>NUCLEOTIDE SEQUENCE</scope>
    <source>
        <tissue evidence="1">Venom_gland</tissue>
    </source>
</reference>
<organism evidence="1">
    <name type="scientific">Micrurus spixii</name>
    <name type="common">Amazon coral snake</name>
    <dbReference type="NCBI Taxonomy" id="129469"/>
    <lineage>
        <taxon>Eukaryota</taxon>
        <taxon>Metazoa</taxon>
        <taxon>Chordata</taxon>
        <taxon>Craniata</taxon>
        <taxon>Vertebrata</taxon>
        <taxon>Euteleostomi</taxon>
        <taxon>Lepidosauria</taxon>
        <taxon>Squamata</taxon>
        <taxon>Bifurcata</taxon>
        <taxon>Unidentata</taxon>
        <taxon>Episquamata</taxon>
        <taxon>Toxicofera</taxon>
        <taxon>Serpentes</taxon>
        <taxon>Colubroidea</taxon>
        <taxon>Elapidae</taxon>
        <taxon>Elapinae</taxon>
        <taxon>Micrurus</taxon>
    </lineage>
</organism>
<accession>A0A2D4MU06</accession>
<sequence>MTIFFFFRNKVYIRFVVGKGLHMFKRLDACYEDLSLYSLDILYLERKILKTIIPLDRLIDRYVRVDNGFVTTIRCNFIEVINILIIPDLIQIQKNMQFE</sequence>
<dbReference type="EMBL" id="IACM01114238">
    <property type="protein sequence ID" value="LAB36489.1"/>
    <property type="molecule type" value="Transcribed_RNA"/>
</dbReference>